<comment type="cofactor">
    <cofactor evidence="1">
        <name>pyridoxal 5'-phosphate</name>
        <dbReference type="ChEBI" id="CHEBI:597326"/>
    </cofactor>
</comment>
<accession>A0ABV8PI98</accession>
<keyword evidence="5" id="KW-1185">Reference proteome</keyword>
<evidence type="ECO:0000256" key="1">
    <source>
        <dbReference type="ARBA" id="ARBA00001933"/>
    </source>
</evidence>
<dbReference type="PANTHER" id="PTHR43050">
    <property type="entry name" value="SERINE / THREONINE RACEMASE FAMILY MEMBER"/>
    <property type="match status" value="1"/>
</dbReference>
<keyword evidence="2" id="KW-0663">Pyridoxal phosphate</keyword>
<name>A0ABV8PI98_9FLAO</name>
<feature type="domain" description="Tryptophan synthase beta chain-like PALP" evidence="3">
    <location>
        <begin position="14"/>
        <end position="301"/>
    </location>
</feature>
<dbReference type="InterPro" id="IPR036052">
    <property type="entry name" value="TrpB-like_PALP_sf"/>
</dbReference>
<dbReference type="InterPro" id="IPR001926">
    <property type="entry name" value="TrpB-like_PALP"/>
</dbReference>
<dbReference type="PANTHER" id="PTHR43050:SF1">
    <property type="entry name" value="SERINE RACEMASE"/>
    <property type="match status" value="1"/>
</dbReference>
<evidence type="ECO:0000313" key="5">
    <source>
        <dbReference type="Proteomes" id="UP001595841"/>
    </source>
</evidence>
<dbReference type="Pfam" id="PF00291">
    <property type="entry name" value="PALP"/>
    <property type="match status" value="1"/>
</dbReference>
<dbReference type="EMBL" id="JBHSCL010000002">
    <property type="protein sequence ID" value="MFC4218860.1"/>
    <property type="molecule type" value="Genomic_DNA"/>
</dbReference>
<protein>
    <submittedName>
        <fullName evidence="4">Threonine/serine dehydratase</fullName>
    </submittedName>
</protein>
<organism evidence="4 5">
    <name type="scientific">Flagellimonas marina</name>
    <dbReference type="NCBI Taxonomy" id="1775168"/>
    <lineage>
        <taxon>Bacteria</taxon>
        <taxon>Pseudomonadati</taxon>
        <taxon>Bacteroidota</taxon>
        <taxon>Flavobacteriia</taxon>
        <taxon>Flavobacteriales</taxon>
        <taxon>Flavobacteriaceae</taxon>
        <taxon>Flagellimonas</taxon>
    </lineage>
</organism>
<comment type="caution">
    <text evidence="4">The sequence shown here is derived from an EMBL/GenBank/DDBJ whole genome shotgun (WGS) entry which is preliminary data.</text>
</comment>
<dbReference type="SUPFAM" id="SSF53686">
    <property type="entry name" value="Tryptophan synthase beta subunit-like PLP-dependent enzymes"/>
    <property type="match status" value="1"/>
</dbReference>
<dbReference type="Gene3D" id="3.40.50.1100">
    <property type="match status" value="2"/>
</dbReference>
<proteinExistence type="predicted"/>
<dbReference type="CDD" id="cd01562">
    <property type="entry name" value="Thr-dehyd"/>
    <property type="match status" value="1"/>
</dbReference>
<evidence type="ECO:0000256" key="2">
    <source>
        <dbReference type="ARBA" id="ARBA00022898"/>
    </source>
</evidence>
<evidence type="ECO:0000313" key="4">
    <source>
        <dbReference type="EMBL" id="MFC4218860.1"/>
    </source>
</evidence>
<reference evidence="5" key="1">
    <citation type="journal article" date="2019" name="Int. J. Syst. Evol. Microbiol.">
        <title>The Global Catalogue of Microorganisms (GCM) 10K type strain sequencing project: providing services to taxonomists for standard genome sequencing and annotation.</title>
        <authorList>
            <consortium name="The Broad Institute Genomics Platform"/>
            <consortium name="The Broad Institute Genome Sequencing Center for Infectious Disease"/>
            <person name="Wu L."/>
            <person name="Ma J."/>
        </authorList>
    </citation>
    <scope>NUCLEOTIDE SEQUENCE [LARGE SCALE GENOMIC DNA]</scope>
    <source>
        <strain evidence="5">CGMCC 1.15774</strain>
    </source>
</reference>
<sequence>MDKQQLIDCHHRIKPFIHNTPVLTSRLIDTMMGCSLYFKCENFQRMGAFKMRGAANAIMQLSEAQKQNGVVTHSSGNFAQALSLAAQSLGVKAYIVMPNSSPQVKINAVKGYGGIVMECEPTLEAREQASKQIEEEKGATFIHPSNDDDVILGQGTACMELLEVYPDLDYVVTPVGGGGLVAGTALAVHYFGKSCKTIGAEPFEVDDAYRSLQSGHIETNASINTIADGLKTQLGDRNFPIIQQHVEQIIRVTEEEIVAAMRLLWERLKIVCEPSSAVAFAAVLKEKNQFTDKKIGIIISGGNVDLNHLPFNKN</sequence>
<dbReference type="RefSeq" id="WP_379762229.1">
    <property type="nucleotide sequence ID" value="NZ_JBHSCL010000002.1"/>
</dbReference>
<gene>
    <name evidence="4" type="ORF">ACFOWS_01870</name>
</gene>
<evidence type="ECO:0000259" key="3">
    <source>
        <dbReference type="Pfam" id="PF00291"/>
    </source>
</evidence>
<dbReference type="Proteomes" id="UP001595841">
    <property type="component" value="Unassembled WGS sequence"/>
</dbReference>